<keyword evidence="2" id="KW-0472">Membrane</keyword>
<feature type="region of interest" description="Disordered" evidence="1">
    <location>
        <begin position="849"/>
        <end position="916"/>
    </location>
</feature>
<name>A0AAD8PD23_BABGI</name>
<dbReference type="EMBL" id="JAVEPI010000004">
    <property type="protein sequence ID" value="KAK1442249.1"/>
    <property type="molecule type" value="Genomic_DNA"/>
</dbReference>
<protein>
    <submittedName>
        <fullName evidence="3">Variant erythrocyte surface antigen</fullName>
    </submittedName>
</protein>
<gene>
    <name evidence="3" type="ORF">BgAZ_402790</name>
</gene>
<reference evidence="3" key="1">
    <citation type="submission" date="2023-08" db="EMBL/GenBank/DDBJ databases">
        <title>Draft sequence of the Babesia gibsoni genome.</title>
        <authorList>
            <person name="Yamagishi J.Y."/>
            <person name="Xuan X.X."/>
        </authorList>
    </citation>
    <scope>NUCLEOTIDE SEQUENCE</scope>
    <source>
        <strain evidence="3">Azabu</strain>
    </source>
</reference>
<feature type="compositionally biased region" description="Basic and acidic residues" evidence="1">
    <location>
        <begin position="861"/>
        <end position="874"/>
    </location>
</feature>
<proteinExistence type="predicted"/>
<accession>A0AAD8PD23</accession>
<comment type="caution">
    <text evidence="3">The sequence shown here is derived from an EMBL/GenBank/DDBJ whole genome shotgun (WGS) entry which is preliminary data.</text>
</comment>
<evidence type="ECO:0000313" key="3">
    <source>
        <dbReference type="EMBL" id="KAK1442249.1"/>
    </source>
</evidence>
<organism evidence="3 4">
    <name type="scientific">Babesia gibsoni</name>
    <dbReference type="NCBI Taxonomy" id="33632"/>
    <lineage>
        <taxon>Eukaryota</taxon>
        <taxon>Sar</taxon>
        <taxon>Alveolata</taxon>
        <taxon>Apicomplexa</taxon>
        <taxon>Aconoidasida</taxon>
        <taxon>Piroplasmida</taxon>
        <taxon>Babesiidae</taxon>
        <taxon>Babesia</taxon>
    </lineage>
</organism>
<evidence type="ECO:0000256" key="2">
    <source>
        <dbReference type="SAM" id="Phobius"/>
    </source>
</evidence>
<evidence type="ECO:0000313" key="4">
    <source>
        <dbReference type="Proteomes" id="UP001230268"/>
    </source>
</evidence>
<keyword evidence="2" id="KW-0812">Transmembrane</keyword>
<dbReference type="Proteomes" id="UP001230268">
    <property type="component" value="Unassembled WGS sequence"/>
</dbReference>
<keyword evidence="2" id="KW-1133">Transmembrane helix</keyword>
<keyword evidence="4" id="KW-1185">Reference proteome</keyword>
<evidence type="ECO:0000256" key="1">
    <source>
        <dbReference type="SAM" id="MobiDB-lite"/>
    </source>
</evidence>
<sequence length="3886" mass="428009">MVVNASSEGRSLMDFPRSIKECIDWLIHIHHSDNGTQYFATVLRTELSAMGLRDTNIDSHLQMLLQNLNEFIGYDGNNHHSTITGNGIGNTPDEEFANLTDAHITRLAMLAQIANSEHKSDQERTITYSPRLINLLQQKTSSIFIEEKNFEALKSALNRFTTEINPTPDTTLRCVTGTRGAELLYRYISGLHGGYVSAYKDGADWSEICKKKEKEANHSCCNPPCNECGCTTYMQWNTCCDYCPRRVCARTFVTLLPILLVAFSKLYNSLKAINANAAVATDRVLRHTQLLTQLGYEESEVLTTSDTDPLSTRRYLTVIMPFHTAYYHMRKIWESIQSSFKANSVRRFTTLPASPPIIRSSFSPSTVRQKIIWIMGLPYTPNFRDLLKHIDAASRSVGLQLHIVIKAFNELLLDIPRLHYRLESSTSYLLTDMSKHVFTSSTASAESCFHYDVEPECLFQSLLSYAKDIFEAFTFLRLQCNVDSLNGGWKSCHFGSEVHCAVRDYSTNVVCQCDSKGQGNSCPSPLQAFLTSHTGAMFWNKTAFGFTSSNLAAGKNLLESEWLNRFCHSYCEKAGGKGKSGKGQFRSKDASLKTLCQQLLLMAKRMPEHFQDLFAFWCRFERRYNAEQKEFKVKIDAILADEDINDPATPSIALTNFLHSDHGTKHNSFPSLYLCEQTANKSTAVMCSKYMFSLSTDLWDAFLQSITNWSFPMIHDLATKLHGKTKELYADFNNCDCKTGSNTCKSIVTCHADHPLLYKHGFTFLDPAFLNGYRGDEHRRELVRTCGVFFHQYNQVTSNSSPLHKLTNFQIEANGVQRYIEEGILLASPAELSDPSVTKLSYDLPPILTPSVPGTSGPEGISEHIEQRVSENDYKKRKSSEQENDEDYPSKANVYEGNGSQKPVPPSGIPSPSGQSHIEFHTMVTTVTPDLPPYQQPSLLMWPQSVKECIDWLLCVGGYGCGNAFSYGRWTVYRDHPMSAGYVPPAFISQLTVALGRMGIKLPAQCRDARSTDGISQGDLHDLTTSLAEFMGYKVLSGSNNSISSTPVCKPSGTHGIASGTYRPKYSGHKWPVCNGTYCACRTHSSHILCSGSCCDECPERLCARIFCLIVPVVYAALNFLKDVLLLSDGSSSNRTYSQWRSQRFCDTNQPLGIYMKLLGFSDGDLRNEDGQRITDSLCKAVQHLAEVTACIHGSLGSDRGSSIVSFLVKSAKVNQTQLPLSVRDCLLWILFMPFCSSGFPTVMQHLGNMTQTFTNKSSGSRCAIASQSSLSSLLTTAVLVILAAERAAGIKGDGSSNSSSANQQCTLFAAIETLSQGCPLYYYGNTYGDAADSNGITLRMLLSLLPVVHWGFTQLRGVFCGDAHGAADNDNRHAYVLSDLGFLKSATSYTMPSRGYAPRELWEYSYDMYAGAASHLYVHCSCRLPPQPLGIPASIRAMLLWLLCLLPSGQVKGLSNLGNYISKVLQRCSSVVISSSNASPRDGYTIIQQFHVTMYHFMVTVPSVFIVLEGTLAGMFEDMYQFLGISVSDAHTTSHDSSHSLVSSTNGVVERQFCTTVYIVYMVFWYLHQRCTHSSSDTISRKLHLGLWATSDSFTSGSLARFVEFLGFQRPSGYSAGSQGTHYHGSYPSLTAQNVHTVLSYWFIQNGSSSIVSPLYIMLNVAVEHLRSIHTIDPAGNVSYHVPSTVRDILLWLVGVPIVIGFPVNGDMSSMAGVAVCEISEKIGLLQKMHSTPSSTDWQQLRTLNLNDFQPLLVYSAVCSMQFIQCVEGDASSVFCYLSGISIWSFNQSSYNSCLLKSLCDYVYVATVQLRFLGSQCSRPGDKGGWRYCSFATHTARSQEGSVSSLVCSCSESSAKSGTTKCSHGLLMAFLTRSSSISSDNSGTPFSRCFKGTISSEYNMSGYFPMGFNVRSGHARTGQYIHDILCEFLDFPSSTTSSTTPTSHRALTLLCQWLIALTHREPECLGDYIAFFQEFCGSSEHSSIDTLCLFQRPVFSNGALVNGVGTLASLLSSELKCSNGCEGGSLDYATTCNDTSAATSSNTLQTAIASLLKPTGVTDAGVYSGISYLTTSYAFSLSSDLWQFYSPSISGVCDTPDRDNLPVLQWVYEKCYWLHSRLKGLSDQLQGCECCKLGCSSGSCPGLAACEHCHPALYTHGLTLSATMDLEATCSSLKTALCRILQYESALCRVFKTICNIIYDILLRKALETVCSRVNGGNSVKSNKDELKVKFRDYVGKAMNCSKKKLECGFVCTLFTLSNGECNGTVGCGKHVNGESCKKAEVAEGNGACKNSGEGTPSTSVSSTPVVGITAIIPAPYTPPAIDPYNYLDEYTASYCGVTAFEEAVDFHAQGSQFLLPPPTNLRESMDWILKLSVGDFNGKCNMGLEAVCSGLTDIMKGCGGSSCGDPGECNLKALLELLAKGLRKFTGYSDKASEVKTAVRTALCKNKESMEKALCELQQFLSCTTKFPTELGEALRRVKFEVGEKGTAIGVLREIMAMVDDTIHSLRCSPQRGGTSYGTLIKVFKDILTSKHLGCSELKCDNVVDTQSSESKTEESSCCKTLGLKELYEFVKHLSVFAAEYDNGNGSTGSNGSSGLKQTFNNKYGCALQKAMGSLCFAQSNSASSKSSNASGAIKGDEYFTKLHKAIADIGRCTSHVQCLCTVTDGNSDSCSQVAGSDTASDCHTRSCATSCPSITCSSDAGKTVEGTSLCCQGESPSSRDCRCRIRKLSDALGCAINSNLKTADDTVKNGSLADPAYAVNASKDLMRLTKVLVEEHITHEIQKAIESVYTSKGSHCNRTPICIKGVTGEFGTKVSSKICEFKEHLDHLKQLCRWLYRLGRLYSCGFMTFITSLVKHLEHIVQVVKWVEGLRMQLKVLNDITKANPTGGPSTISLITCYVAQLLNEVYLIPQDAGDSTRRALLTKLRDYAVDRYTLQVWNDYKDTIRDWICFKDGVVKHSDIGSVRTALATLTGLPATDDASRVQCFHAIYAITRFNYWPPVNCLEESLAHLQSICEQLPEVYKLCNGESPGSQRLSDHCTIQQFCCTVAEFVDPCICPYGIYVFARNLGTLMGPNAFSNSIISMKDLCNPHCYDSSNTPTCSKVMSIIAALHNGVDDPSAPRGCGQKLVPPLSRMCEYLAQFVCCIKKEYIFRYPVVYAAPSLCDTPVPDASCCVPLLSSDCNGCHTSLPYCCDCLPSIAHVMVTVIPLIYPQLCYLCNYSNVHWWNEHIVAREQQCSQVAYLFTFFGFTSRDLEPQHSGSTVHALLEGTGCLFESNDAMYGDPVDCSSVNGNSLYELYMCCVSYFRRRRETCVRHCKYQSRRPCSLREMLCWLTFLPFATSIGELDIAMMRQSTLVCPDSIPRIRVLLHACAAFSALLLQLLQGPVYDYLCFYDALFTGALFCDLYPHTLLLELTDYCVELSSCLRFLTVQCSLPQSAGGWAQCRLCTPGCGFKNHFCRCEGTVEEGGTPSPSSSSTCPHPLAGFLCDSLEIGDAVLRRGFHCSPRTNAVSQYPSLSTTGRLDGWCVFQFLRNLVGHNGSPMPLMELSSYLILLTLRPPATVSQHYTFLFQFSMALRRSSDLSGGDYVLLKSLHMDIELSPGCYDPEALCSAIIALTGFEVFRSDNCGSGAAAVVSSKGSAEDTAGPPVLQPMDYPMFNLYSDYHSAGYLSFVCRLTHQLHARLLQLQRRLSAHPCVVGNGDTESCCKNCVMCPLALTQLYTYGFHFHDATKLANTQCASLADCIGTFLSTRGFGRLLMEIDAFLWSIRMPFFCIMLTLWTIVTCDMYYLRFFRLDVPKVISYLRRWDATYDVAKAYYDASYVTAGVAGVDMYDMPITVEDPVFGDMDDTVTLITCPPSICGMLLIGLIHWSLERHHAISSL</sequence>
<feature type="transmembrane region" description="Helical" evidence="2">
    <location>
        <begin position="3774"/>
        <end position="3794"/>
    </location>
</feature>